<sequence>MSDFFINHPIPPATLRDFLSVSLAVSVVLVVIAVIEMARIPVPVWPAANVSRRRWLTRCGIGVPLVPLGLVVAALWAIRILPRLDAHIYPPRRGSWLFRPATTRTDKAERVVIFVLAMLEFGTLLHGFGNWTIGDPGTVYISNLNHDIKPRTYIAAQCPGSVRRALHLVSDEMRLDGHDYQQWSVDPVPGHLNEVLLDTDTGQILCP</sequence>
<comment type="caution">
    <text evidence="2">The sequence shown here is derived from an EMBL/GenBank/DDBJ whole genome shotgun (WGS) entry which is preliminary data.</text>
</comment>
<protein>
    <submittedName>
        <fullName evidence="2">Uncharacterized protein</fullName>
    </submittedName>
</protein>
<keyword evidence="3" id="KW-1185">Reference proteome</keyword>
<dbReference type="RefSeq" id="WP_203924754.1">
    <property type="nucleotide sequence ID" value="NZ_BONZ01000126.1"/>
</dbReference>
<organism evidence="2 3">
    <name type="scientific">Rugosimonospora africana</name>
    <dbReference type="NCBI Taxonomy" id="556532"/>
    <lineage>
        <taxon>Bacteria</taxon>
        <taxon>Bacillati</taxon>
        <taxon>Actinomycetota</taxon>
        <taxon>Actinomycetes</taxon>
        <taxon>Micromonosporales</taxon>
        <taxon>Micromonosporaceae</taxon>
        <taxon>Rugosimonospora</taxon>
    </lineage>
</organism>
<feature type="transmembrane region" description="Helical" evidence="1">
    <location>
        <begin position="18"/>
        <end position="35"/>
    </location>
</feature>
<proteinExistence type="predicted"/>
<reference evidence="2" key="1">
    <citation type="submission" date="2021-01" db="EMBL/GenBank/DDBJ databases">
        <title>Whole genome shotgun sequence of Rugosimonospora africana NBRC 104875.</title>
        <authorList>
            <person name="Komaki H."/>
            <person name="Tamura T."/>
        </authorList>
    </citation>
    <scope>NUCLEOTIDE SEQUENCE</scope>
    <source>
        <strain evidence="2">NBRC 104875</strain>
    </source>
</reference>
<accession>A0A8J3R1P9</accession>
<dbReference type="Proteomes" id="UP000642748">
    <property type="component" value="Unassembled WGS sequence"/>
</dbReference>
<dbReference type="EMBL" id="BONZ01000126">
    <property type="protein sequence ID" value="GIH21375.1"/>
    <property type="molecule type" value="Genomic_DNA"/>
</dbReference>
<feature type="transmembrane region" description="Helical" evidence="1">
    <location>
        <begin position="55"/>
        <end position="78"/>
    </location>
</feature>
<dbReference type="AlphaFoldDB" id="A0A8J3R1P9"/>
<keyword evidence="1" id="KW-0812">Transmembrane</keyword>
<gene>
    <name evidence="2" type="ORF">Raf01_95470</name>
</gene>
<evidence type="ECO:0000313" key="3">
    <source>
        <dbReference type="Proteomes" id="UP000642748"/>
    </source>
</evidence>
<evidence type="ECO:0000313" key="2">
    <source>
        <dbReference type="EMBL" id="GIH21375.1"/>
    </source>
</evidence>
<keyword evidence="1" id="KW-0472">Membrane</keyword>
<evidence type="ECO:0000256" key="1">
    <source>
        <dbReference type="SAM" id="Phobius"/>
    </source>
</evidence>
<name>A0A8J3R1P9_9ACTN</name>
<keyword evidence="1" id="KW-1133">Transmembrane helix</keyword>